<feature type="transmembrane region" description="Helical" evidence="1">
    <location>
        <begin position="29"/>
        <end position="47"/>
    </location>
</feature>
<reference evidence="2 3" key="1">
    <citation type="submission" date="2021-03" db="EMBL/GenBank/DDBJ databases">
        <title>Enterococcal diversity collection.</title>
        <authorList>
            <person name="Gilmore M.S."/>
            <person name="Schwartzman J."/>
            <person name="Van Tyne D."/>
            <person name="Martin M."/>
            <person name="Earl A.M."/>
            <person name="Manson A.L."/>
            <person name="Straub T."/>
            <person name="Salamzade R."/>
            <person name="Saavedra J."/>
            <person name="Lebreton F."/>
            <person name="Prichula J."/>
            <person name="Schaufler K."/>
            <person name="Gaca A."/>
            <person name="Sgardioli B."/>
            <person name="Wagenaar J."/>
            <person name="Strong T."/>
        </authorList>
    </citation>
    <scope>NUCLEOTIDE SEQUENCE [LARGE SCALE GENOMIC DNA]</scope>
    <source>
        <strain evidence="2 3">DIV0869a</strain>
    </source>
</reference>
<dbReference type="InterPro" id="IPR021524">
    <property type="entry name" value="DUF3188"/>
</dbReference>
<keyword evidence="1" id="KW-1133">Transmembrane helix</keyword>
<evidence type="ECO:0000313" key="2">
    <source>
        <dbReference type="EMBL" id="MBO0439113.1"/>
    </source>
</evidence>
<protein>
    <submittedName>
        <fullName evidence="2">DUF3188 domain-containing protein</fullName>
    </submittedName>
</protein>
<dbReference type="Pfam" id="PF11384">
    <property type="entry name" value="DUF3188"/>
    <property type="match status" value="1"/>
</dbReference>
<dbReference type="RefSeq" id="WP_207111222.1">
    <property type="nucleotide sequence ID" value="NZ_JAFLWD010000006.1"/>
</dbReference>
<proteinExistence type="predicted"/>
<keyword evidence="1" id="KW-0472">Membrane</keyword>
<evidence type="ECO:0000256" key="1">
    <source>
        <dbReference type="SAM" id="Phobius"/>
    </source>
</evidence>
<gene>
    <name evidence="2" type="ORF">JZO69_01915</name>
</gene>
<comment type="caution">
    <text evidence="2">The sequence shown here is derived from an EMBL/GenBank/DDBJ whole genome shotgun (WGS) entry which is preliminary data.</text>
</comment>
<organism evidence="2 3">
    <name type="scientific">Candidatus Enterococcus ikei</name>
    <dbReference type="NCBI Taxonomy" id="2815326"/>
    <lineage>
        <taxon>Bacteria</taxon>
        <taxon>Bacillati</taxon>
        <taxon>Bacillota</taxon>
        <taxon>Bacilli</taxon>
        <taxon>Lactobacillales</taxon>
        <taxon>Enterococcaceae</taxon>
        <taxon>Enterococcus</taxon>
    </lineage>
</organism>
<keyword evidence="3" id="KW-1185">Reference proteome</keyword>
<name>A0ABS3GV38_9ENTE</name>
<evidence type="ECO:0000313" key="3">
    <source>
        <dbReference type="Proteomes" id="UP000664632"/>
    </source>
</evidence>
<keyword evidence="1" id="KW-0812">Transmembrane</keyword>
<sequence>MIKNGLFLCSIGLLVFLFSLDPSSMQFNFLNLFIGIILIASGGYIVYKGNKKQKEEQRKTKGGVK</sequence>
<dbReference type="EMBL" id="JAFLWD010000006">
    <property type="protein sequence ID" value="MBO0439113.1"/>
    <property type="molecule type" value="Genomic_DNA"/>
</dbReference>
<accession>A0ABS3GV38</accession>
<dbReference type="Proteomes" id="UP000664632">
    <property type="component" value="Unassembled WGS sequence"/>
</dbReference>